<evidence type="ECO:0000313" key="2">
    <source>
        <dbReference type="Proteomes" id="UP001178461"/>
    </source>
</evidence>
<dbReference type="Proteomes" id="UP001178461">
    <property type="component" value="Chromosome 2"/>
</dbReference>
<accession>A0AA35JVT1</accession>
<organism evidence="1 2">
    <name type="scientific">Podarcis lilfordi</name>
    <name type="common">Lilford's wall lizard</name>
    <dbReference type="NCBI Taxonomy" id="74358"/>
    <lineage>
        <taxon>Eukaryota</taxon>
        <taxon>Metazoa</taxon>
        <taxon>Chordata</taxon>
        <taxon>Craniata</taxon>
        <taxon>Vertebrata</taxon>
        <taxon>Euteleostomi</taxon>
        <taxon>Lepidosauria</taxon>
        <taxon>Squamata</taxon>
        <taxon>Bifurcata</taxon>
        <taxon>Unidentata</taxon>
        <taxon>Episquamata</taxon>
        <taxon>Laterata</taxon>
        <taxon>Lacertibaenia</taxon>
        <taxon>Lacertidae</taxon>
        <taxon>Podarcis</taxon>
    </lineage>
</organism>
<name>A0AA35JVT1_9SAUR</name>
<sequence>MMLEGSCSPRQAKSQAWSQLRWLPIRFGAHFKVLVLTYKVLRGSGPQRLKDHLSPYEPIRTQNLSSKAFSSKNFSIYPLLERLGGWQHKNGSFLGWLPVCGMLSPERLAWHHQYNVIRHQIKTFLFTQAFGH</sequence>
<dbReference type="EMBL" id="OX395127">
    <property type="protein sequence ID" value="CAI5765673.1"/>
    <property type="molecule type" value="Genomic_DNA"/>
</dbReference>
<gene>
    <name evidence="1" type="ORF">PODLI_1B030207</name>
</gene>
<proteinExistence type="predicted"/>
<evidence type="ECO:0000313" key="1">
    <source>
        <dbReference type="EMBL" id="CAI5765673.1"/>
    </source>
</evidence>
<dbReference type="AlphaFoldDB" id="A0AA35JVT1"/>
<protein>
    <submittedName>
        <fullName evidence="1">Uncharacterized protein</fullName>
    </submittedName>
</protein>
<keyword evidence="2" id="KW-1185">Reference proteome</keyword>
<reference evidence="1" key="1">
    <citation type="submission" date="2022-12" db="EMBL/GenBank/DDBJ databases">
        <authorList>
            <person name="Alioto T."/>
            <person name="Alioto T."/>
            <person name="Gomez Garrido J."/>
        </authorList>
    </citation>
    <scope>NUCLEOTIDE SEQUENCE</scope>
</reference>